<evidence type="ECO:0000313" key="1">
    <source>
        <dbReference type="EMBL" id="RCK54087.1"/>
    </source>
</evidence>
<dbReference type="OrthoDB" id="7366497at2"/>
<dbReference type="AlphaFoldDB" id="A0A367XK98"/>
<name>A0A367XK98_9PROT</name>
<dbReference type="RefSeq" id="WP_147252966.1">
    <property type="nucleotide sequence ID" value="NZ_JPWH01000001.1"/>
</dbReference>
<comment type="caution">
    <text evidence="1">The sequence shown here is derived from an EMBL/GenBank/DDBJ whole genome shotgun (WGS) entry which is preliminary data.</text>
</comment>
<proteinExistence type="predicted"/>
<organism evidence="1 2">
    <name type="scientific">Thalassospira profundimaris</name>
    <dbReference type="NCBI Taxonomy" id="502049"/>
    <lineage>
        <taxon>Bacteria</taxon>
        <taxon>Pseudomonadati</taxon>
        <taxon>Pseudomonadota</taxon>
        <taxon>Alphaproteobacteria</taxon>
        <taxon>Rhodospirillales</taxon>
        <taxon>Thalassospiraceae</taxon>
        <taxon>Thalassospira</taxon>
    </lineage>
</organism>
<dbReference type="EMBL" id="JPWH01000001">
    <property type="protein sequence ID" value="RCK54087.1"/>
    <property type="molecule type" value="Genomic_DNA"/>
</dbReference>
<accession>A0A367XK98</accession>
<gene>
    <name evidence="1" type="ORF">TH25_01745</name>
</gene>
<protein>
    <submittedName>
        <fullName evidence="1">Uncharacterized protein</fullName>
    </submittedName>
</protein>
<sequence>MNRTPDHMTKLAPIPRTSCPAERTAVSQIIVSGADRAQSLADNSTLQTREDDLLPAFIIWNIQTHKTARHTLFAHWLCA</sequence>
<dbReference type="Proteomes" id="UP000252517">
    <property type="component" value="Unassembled WGS sequence"/>
</dbReference>
<evidence type="ECO:0000313" key="2">
    <source>
        <dbReference type="Proteomes" id="UP000252517"/>
    </source>
</evidence>
<reference evidence="1 2" key="1">
    <citation type="submission" date="2014-07" db="EMBL/GenBank/DDBJ databases">
        <title>Draft genome sequence of Thalassospira profundimaris S25-3-2.</title>
        <authorList>
            <person name="Lai Q."/>
            <person name="Shao Z."/>
        </authorList>
    </citation>
    <scope>NUCLEOTIDE SEQUENCE [LARGE SCALE GENOMIC DNA]</scope>
    <source>
        <strain evidence="1 2">S25-3-2</strain>
    </source>
</reference>